<gene>
    <name evidence="2" type="ORF">METZ01_LOCUS234438</name>
</gene>
<organism evidence="2">
    <name type="scientific">marine metagenome</name>
    <dbReference type="NCBI Taxonomy" id="408172"/>
    <lineage>
        <taxon>unclassified sequences</taxon>
        <taxon>metagenomes</taxon>
        <taxon>ecological metagenomes</taxon>
    </lineage>
</organism>
<name>A0A382H2W4_9ZZZZ</name>
<dbReference type="AlphaFoldDB" id="A0A382H2W4"/>
<keyword evidence="1" id="KW-0472">Membrane</keyword>
<proteinExistence type="predicted"/>
<evidence type="ECO:0000256" key="1">
    <source>
        <dbReference type="SAM" id="Phobius"/>
    </source>
</evidence>
<evidence type="ECO:0000313" key="2">
    <source>
        <dbReference type="EMBL" id="SVB81584.1"/>
    </source>
</evidence>
<dbReference type="EMBL" id="UINC01058848">
    <property type="protein sequence ID" value="SVB81584.1"/>
    <property type="molecule type" value="Genomic_DNA"/>
</dbReference>
<sequence length="75" mass="8225">MSFQIKKCNWIWICVFIIIFLIPVAADACPYCAGQDNKISDILLPIAVLLGAPFAVAGVFIAVVIKNNKSEKENN</sequence>
<feature type="transmembrane region" description="Helical" evidence="1">
    <location>
        <begin position="42"/>
        <end position="65"/>
    </location>
</feature>
<keyword evidence="1" id="KW-1133">Transmembrane helix</keyword>
<reference evidence="2" key="1">
    <citation type="submission" date="2018-05" db="EMBL/GenBank/DDBJ databases">
        <authorList>
            <person name="Lanie J.A."/>
            <person name="Ng W.-L."/>
            <person name="Kazmierczak K.M."/>
            <person name="Andrzejewski T.M."/>
            <person name="Davidsen T.M."/>
            <person name="Wayne K.J."/>
            <person name="Tettelin H."/>
            <person name="Glass J.I."/>
            <person name="Rusch D."/>
            <person name="Podicherti R."/>
            <person name="Tsui H.-C.T."/>
            <person name="Winkler M.E."/>
        </authorList>
    </citation>
    <scope>NUCLEOTIDE SEQUENCE</scope>
</reference>
<protein>
    <submittedName>
        <fullName evidence="2">Uncharacterized protein</fullName>
    </submittedName>
</protein>
<accession>A0A382H2W4</accession>
<keyword evidence="1" id="KW-0812">Transmembrane</keyword>